<feature type="transmembrane region" description="Helical" evidence="1">
    <location>
        <begin position="93"/>
        <end position="109"/>
    </location>
</feature>
<dbReference type="STRING" id="163.SAMN04487775_10965"/>
<keyword evidence="3" id="KW-1185">Reference proteome</keyword>
<evidence type="ECO:0000256" key="1">
    <source>
        <dbReference type="SAM" id="Phobius"/>
    </source>
</evidence>
<gene>
    <name evidence="2" type="ORF">SAMN04487977_104224</name>
</gene>
<dbReference type="InterPro" id="IPR016032">
    <property type="entry name" value="Sig_transdc_resp-reg_C-effctor"/>
</dbReference>
<dbReference type="EMBL" id="FOFU01000004">
    <property type="protein sequence ID" value="SEQ43270.1"/>
    <property type="molecule type" value="Genomic_DNA"/>
</dbReference>
<dbReference type="Proteomes" id="UP000182360">
    <property type="component" value="Unassembled WGS sequence"/>
</dbReference>
<feature type="transmembrane region" description="Helical" evidence="1">
    <location>
        <begin position="138"/>
        <end position="159"/>
    </location>
</feature>
<keyword evidence="1" id="KW-1133">Transmembrane helix</keyword>
<name>A0A1H9FZD6_9SPIR</name>
<keyword evidence="1" id="KW-0472">Membrane</keyword>
<protein>
    <submittedName>
        <fullName evidence="2">Uncharacterized protein</fullName>
    </submittedName>
</protein>
<feature type="transmembrane region" description="Helical" evidence="1">
    <location>
        <begin position="116"/>
        <end position="132"/>
    </location>
</feature>
<organism evidence="2 3">
    <name type="scientific">Treponema bryantii</name>
    <dbReference type="NCBI Taxonomy" id="163"/>
    <lineage>
        <taxon>Bacteria</taxon>
        <taxon>Pseudomonadati</taxon>
        <taxon>Spirochaetota</taxon>
        <taxon>Spirochaetia</taxon>
        <taxon>Spirochaetales</taxon>
        <taxon>Treponemataceae</taxon>
        <taxon>Treponema</taxon>
    </lineage>
</organism>
<feature type="transmembrane region" description="Helical" evidence="1">
    <location>
        <begin position="46"/>
        <end position="64"/>
    </location>
</feature>
<feature type="transmembrane region" description="Helical" evidence="1">
    <location>
        <begin position="12"/>
        <end position="30"/>
    </location>
</feature>
<evidence type="ECO:0000313" key="2">
    <source>
        <dbReference type="EMBL" id="SEQ43270.1"/>
    </source>
</evidence>
<reference evidence="2 3" key="1">
    <citation type="submission" date="2016-10" db="EMBL/GenBank/DDBJ databases">
        <authorList>
            <person name="de Groot N.N."/>
        </authorList>
    </citation>
    <scope>NUCLEOTIDE SEQUENCE [LARGE SCALE GENOMIC DNA]</scope>
    <source>
        <strain evidence="2 3">B25</strain>
    </source>
</reference>
<dbReference type="GO" id="GO:0006355">
    <property type="term" value="P:regulation of DNA-templated transcription"/>
    <property type="evidence" value="ECO:0007669"/>
    <property type="project" value="InterPro"/>
</dbReference>
<dbReference type="Gene3D" id="1.10.10.10">
    <property type="entry name" value="Winged helix-like DNA-binding domain superfamily/Winged helix DNA-binding domain"/>
    <property type="match status" value="1"/>
</dbReference>
<sequence length="255" mass="29446">MNSNRISSERVVAVVGLFFLLIAAITSLFFNGDPKSIIEKVADTNIVIPVVHFLCVGLTIIHIIRPNSYLMLAILLIESELTILTHYEELGIFFFYAAIIFMLCTDFLAEKSKKPIWILFVIHFITLCLTYTHGIKAMLIDIGYSVFCYSFYLWIYSILKAKFSCLIPKNVRENNTIIGKPAGSVIKLSDYNLNERQRTYLMEHIHNKLSYKEIGEKYFVSLSTVKKIFADIFKIFNVSNIEELRLLLLQYQVEE</sequence>
<dbReference type="SUPFAM" id="SSF46894">
    <property type="entry name" value="C-terminal effector domain of the bipartite response regulators"/>
    <property type="match status" value="1"/>
</dbReference>
<dbReference type="RefSeq" id="WP_074643251.1">
    <property type="nucleotide sequence ID" value="NZ_FOFU01000004.1"/>
</dbReference>
<accession>A0A1H9FZD6</accession>
<evidence type="ECO:0000313" key="3">
    <source>
        <dbReference type="Proteomes" id="UP000182360"/>
    </source>
</evidence>
<dbReference type="InterPro" id="IPR036388">
    <property type="entry name" value="WH-like_DNA-bd_sf"/>
</dbReference>
<dbReference type="GO" id="GO:0003677">
    <property type="term" value="F:DNA binding"/>
    <property type="evidence" value="ECO:0007669"/>
    <property type="project" value="InterPro"/>
</dbReference>
<dbReference type="AlphaFoldDB" id="A0A1H9FZD6"/>
<dbReference type="OrthoDB" id="358977at2"/>
<proteinExistence type="predicted"/>
<keyword evidence="1" id="KW-0812">Transmembrane</keyword>